<proteinExistence type="inferred from homology"/>
<dbReference type="Pfam" id="PF18158">
    <property type="entry name" value="AidB_N"/>
    <property type="match status" value="1"/>
</dbReference>
<keyword evidence="4" id="KW-0560">Oxidoreductase</keyword>
<name>A0A2P6MR95_9EUKA</name>
<dbReference type="SUPFAM" id="SSF47203">
    <property type="entry name" value="Acyl-CoA dehydrogenase C-terminal domain-like"/>
    <property type="match status" value="1"/>
</dbReference>
<protein>
    <submittedName>
        <fullName evidence="9">Acyl-CoA dehydrogenase</fullName>
    </submittedName>
</protein>
<evidence type="ECO:0000313" key="10">
    <source>
        <dbReference type="Proteomes" id="UP000241769"/>
    </source>
</evidence>
<dbReference type="InterPro" id="IPR053998">
    <property type="entry name" value="ACDH-11_C"/>
</dbReference>
<dbReference type="PANTHER" id="PTHR42707">
    <property type="entry name" value="ACYL-COA DEHYDROGENASE"/>
    <property type="match status" value="1"/>
</dbReference>
<dbReference type="PANTHER" id="PTHR42707:SF2">
    <property type="entry name" value="ACD11 DEHYDROGENASE"/>
    <property type="match status" value="1"/>
</dbReference>
<evidence type="ECO:0000256" key="4">
    <source>
        <dbReference type="RuleBase" id="RU362125"/>
    </source>
</evidence>
<dbReference type="Gene3D" id="2.40.110.20">
    <property type="match status" value="1"/>
</dbReference>
<dbReference type="Proteomes" id="UP000241769">
    <property type="component" value="Unassembled WGS sequence"/>
</dbReference>
<evidence type="ECO:0000259" key="7">
    <source>
        <dbReference type="Pfam" id="PF18158"/>
    </source>
</evidence>
<feature type="domain" description="Acyl-CoA dehydrogenase 11-like C-terminal" evidence="8">
    <location>
        <begin position="518"/>
        <end position="554"/>
    </location>
</feature>
<dbReference type="InterPro" id="IPR006091">
    <property type="entry name" value="Acyl-CoA_Oxase/DH_mid-dom"/>
</dbReference>
<feature type="domain" description="Adaptive response protein AidB N-terminal" evidence="7">
    <location>
        <begin position="17"/>
        <end position="165"/>
    </location>
</feature>
<dbReference type="Pfam" id="PF22217">
    <property type="entry name" value="ACDH-11_C"/>
    <property type="match status" value="1"/>
</dbReference>
<keyword evidence="3 4" id="KW-0274">FAD</keyword>
<dbReference type="OrthoDB" id="10251155at2759"/>
<dbReference type="Gene3D" id="1.20.140.10">
    <property type="entry name" value="Butyryl-CoA Dehydrogenase, subunit A, domain 3"/>
    <property type="match status" value="1"/>
</dbReference>
<evidence type="ECO:0000256" key="3">
    <source>
        <dbReference type="ARBA" id="ARBA00022827"/>
    </source>
</evidence>
<comment type="cofactor">
    <cofactor evidence="4">
        <name>FAD</name>
        <dbReference type="ChEBI" id="CHEBI:57692"/>
    </cofactor>
</comment>
<gene>
    <name evidence="9" type="ORF">PROFUN_16351</name>
</gene>
<keyword evidence="2 4" id="KW-0285">Flavoprotein</keyword>
<dbReference type="EMBL" id="MDYQ01000484">
    <property type="protein sequence ID" value="PRP74225.1"/>
    <property type="molecule type" value="Genomic_DNA"/>
</dbReference>
<dbReference type="Gene3D" id="6.10.250.600">
    <property type="match status" value="1"/>
</dbReference>
<keyword evidence="10" id="KW-1185">Reference proteome</keyword>
<evidence type="ECO:0000259" key="5">
    <source>
        <dbReference type="Pfam" id="PF00441"/>
    </source>
</evidence>
<sequence>MSSSKHWFIQSGPELGNQFTEDTQLQAILSRLIPEKTLNEITPDLTRLGERVLGDILQFGREAEEQPPQLRHHDVWGNRIDQIQVSHGWKELNRISAEEGLVSIPFEKQQGPYSRLYQMSKLYLFGPSCAVYTCPLSMTDGAARLIEVFGDQQQKEKYLNRLTSRDPQTFWTSGQWMTERTGGSDVGGSETTAEWISGNEYALKGYKYFTSAITSNMAVTLARVVDADPVKRGLSCFIIETQREGGLNHMNVVRLKEKLGTKAVPTAELELHGSRAYLVGPASRGIPVISVVLNITRYHNGVASVAMMRRGIALARDYASKRNAFGESLSKKPLHLETLAALEVRFRGCLQLLSEVALLLGRSECNEANPTQLNLLRVLTPLLKLWAGKESVSVCSEVIEAFGGNGYMEDSFLPVLLRDAQVTAIWEGTTNVLSLDLWKALRGDAYQSYCDEIERKLSQAGDGVTREAEAIKETLGRQKKMYILLSGLPRQAMEGALRLWSFRCGINRLYRCKVTPLSVARVYIAGLLVEHAAWSKKKMDEAAVRRWLIGDLSSELDEMERVAKVQEETRHLALDDGTIRGVFRARY</sequence>
<dbReference type="STRING" id="1890364.A0A2P6MR95"/>
<dbReference type="AlphaFoldDB" id="A0A2P6MR95"/>
<evidence type="ECO:0000313" key="9">
    <source>
        <dbReference type="EMBL" id="PRP74225.1"/>
    </source>
</evidence>
<reference evidence="9 10" key="1">
    <citation type="journal article" date="2018" name="Genome Biol. Evol.">
        <title>Multiple Roots of Fruiting Body Formation in Amoebozoa.</title>
        <authorList>
            <person name="Hillmann F."/>
            <person name="Forbes G."/>
            <person name="Novohradska S."/>
            <person name="Ferling I."/>
            <person name="Riege K."/>
            <person name="Groth M."/>
            <person name="Westermann M."/>
            <person name="Marz M."/>
            <person name="Spaller T."/>
            <person name="Winckler T."/>
            <person name="Schaap P."/>
            <person name="Glockner G."/>
        </authorList>
    </citation>
    <scope>NUCLEOTIDE SEQUENCE [LARGE SCALE GENOMIC DNA]</scope>
    <source>
        <strain evidence="9 10">Jena</strain>
    </source>
</reference>
<dbReference type="InterPro" id="IPR009100">
    <property type="entry name" value="AcylCoA_DH/oxidase_NM_dom_sf"/>
</dbReference>
<dbReference type="InterPro" id="IPR041504">
    <property type="entry name" value="AidB_N"/>
</dbReference>
<dbReference type="GO" id="GO:0003995">
    <property type="term" value="F:acyl-CoA dehydrogenase activity"/>
    <property type="evidence" value="ECO:0007669"/>
    <property type="project" value="TreeGrafter"/>
</dbReference>
<comment type="caution">
    <text evidence="9">The sequence shown here is derived from an EMBL/GenBank/DDBJ whole genome shotgun (WGS) entry which is preliminary data.</text>
</comment>
<evidence type="ECO:0000259" key="6">
    <source>
        <dbReference type="Pfam" id="PF02770"/>
    </source>
</evidence>
<feature type="domain" description="Acyl-CoA dehydrogenase/oxidase C-terminal" evidence="5">
    <location>
        <begin position="284"/>
        <end position="437"/>
    </location>
</feature>
<evidence type="ECO:0000259" key="8">
    <source>
        <dbReference type="Pfam" id="PF22217"/>
    </source>
</evidence>
<dbReference type="Pfam" id="PF02770">
    <property type="entry name" value="Acyl-CoA_dh_M"/>
    <property type="match status" value="1"/>
</dbReference>
<comment type="similarity">
    <text evidence="1 4">Belongs to the acyl-CoA dehydrogenase family.</text>
</comment>
<dbReference type="InterPro" id="IPR052904">
    <property type="entry name" value="Acyl-CoA_dehydrogenase-like"/>
</dbReference>
<evidence type="ECO:0000256" key="2">
    <source>
        <dbReference type="ARBA" id="ARBA00022630"/>
    </source>
</evidence>
<feature type="domain" description="Acyl-CoA oxidase/dehydrogenase middle" evidence="6">
    <location>
        <begin position="175"/>
        <end position="271"/>
    </location>
</feature>
<dbReference type="InParanoid" id="A0A2P6MR95"/>
<dbReference type="InterPro" id="IPR036250">
    <property type="entry name" value="AcylCo_DH-like_C"/>
</dbReference>
<evidence type="ECO:0000256" key="1">
    <source>
        <dbReference type="ARBA" id="ARBA00009347"/>
    </source>
</evidence>
<dbReference type="InterPro" id="IPR009075">
    <property type="entry name" value="AcylCo_DH/oxidase_C"/>
</dbReference>
<organism evidence="9 10">
    <name type="scientific">Planoprotostelium fungivorum</name>
    <dbReference type="NCBI Taxonomy" id="1890364"/>
    <lineage>
        <taxon>Eukaryota</taxon>
        <taxon>Amoebozoa</taxon>
        <taxon>Evosea</taxon>
        <taxon>Variosea</taxon>
        <taxon>Cavosteliida</taxon>
        <taxon>Cavosteliaceae</taxon>
        <taxon>Planoprotostelium</taxon>
    </lineage>
</organism>
<dbReference type="SUPFAM" id="SSF56645">
    <property type="entry name" value="Acyl-CoA dehydrogenase NM domain-like"/>
    <property type="match status" value="1"/>
</dbReference>
<dbReference type="Pfam" id="PF00441">
    <property type="entry name" value="Acyl-CoA_dh_1"/>
    <property type="match status" value="1"/>
</dbReference>
<accession>A0A2P6MR95</accession>